<accession>A0ABS2QXP9</accession>
<dbReference type="Proteomes" id="UP000809829">
    <property type="component" value="Unassembled WGS sequence"/>
</dbReference>
<proteinExistence type="predicted"/>
<dbReference type="Pfam" id="PF12706">
    <property type="entry name" value="Lactamase_B_2"/>
    <property type="match status" value="1"/>
</dbReference>
<dbReference type="RefSeq" id="WP_205188200.1">
    <property type="nucleotide sequence ID" value="NZ_JAFBFC010000005.1"/>
</dbReference>
<name>A0ABS2QXP9_9BACI</name>
<dbReference type="CDD" id="cd07733">
    <property type="entry name" value="YycJ-like_MBL-fold"/>
    <property type="match status" value="1"/>
</dbReference>
<dbReference type="EMBL" id="JAFBFC010000005">
    <property type="protein sequence ID" value="MBM7704195.1"/>
    <property type="molecule type" value="Genomic_DNA"/>
</dbReference>
<evidence type="ECO:0000259" key="1">
    <source>
        <dbReference type="SMART" id="SM00849"/>
    </source>
</evidence>
<dbReference type="Gene3D" id="3.60.15.10">
    <property type="entry name" value="Ribonuclease Z/Hydroxyacylglutathione hydrolase-like"/>
    <property type="match status" value="1"/>
</dbReference>
<dbReference type="InterPro" id="IPR058121">
    <property type="entry name" value="WalJ/YycJ"/>
</dbReference>
<reference evidence="2 3" key="1">
    <citation type="submission" date="2021-01" db="EMBL/GenBank/DDBJ databases">
        <title>Genomic Encyclopedia of Type Strains, Phase IV (KMG-IV): sequencing the most valuable type-strain genomes for metagenomic binning, comparative biology and taxonomic classification.</title>
        <authorList>
            <person name="Goeker M."/>
        </authorList>
    </citation>
    <scope>NUCLEOTIDE SEQUENCE [LARGE SCALE GENOMIC DNA]</scope>
    <source>
        <strain evidence="2 3">DSM 104297</strain>
    </source>
</reference>
<evidence type="ECO:0000313" key="3">
    <source>
        <dbReference type="Proteomes" id="UP000809829"/>
    </source>
</evidence>
<dbReference type="PANTHER" id="PTHR47619">
    <property type="entry name" value="METALLO-HYDROLASE YYCJ-RELATED"/>
    <property type="match status" value="1"/>
</dbReference>
<dbReference type="InterPro" id="IPR052533">
    <property type="entry name" value="WalJ/YycJ-like"/>
</dbReference>
<protein>
    <submittedName>
        <fullName evidence="2">Phosphoribosyl 1,2-cyclic phosphodiesterase</fullName>
    </submittedName>
</protein>
<evidence type="ECO:0000313" key="2">
    <source>
        <dbReference type="EMBL" id="MBM7704195.1"/>
    </source>
</evidence>
<dbReference type="InterPro" id="IPR036866">
    <property type="entry name" value="RibonucZ/Hydroxyglut_hydro"/>
</dbReference>
<gene>
    <name evidence="2" type="ORF">JOC83_003045</name>
</gene>
<dbReference type="InterPro" id="IPR001279">
    <property type="entry name" value="Metallo-B-lactamas"/>
</dbReference>
<organism evidence="2 3">
    <name type="scientific">Priestia iocasae</name>
    <dbReference type="NCBI Taxonomy" id="2291674"/>
    <lineage>
        <taxon>Bacteria</taxon>
        <taxon>Bacillati</taxon>
        <taxon>Bacillota</taxon>
        <taxon>Bacilli</taxon>
        <taxon>Bacillales</taxon>
        <taxon>Bacillaceae</taxon>
        <taxon>Priestia</taxon>
    </lineage>
</organism>
<sequence length="264" mass="29419">MSLHFSVLASGSTGNAIFVSDENHSLLVDAGLSGKQMEALFQQINRNVRDLSGILVTHEHSDHIKGIGVLARKYNVPIYANEKTWSAMEGLIGTIAPDQKFIFPTGTVQAFGGISVESFGVSHDAAEPMFFSFHQDNKKLTLITDTGYVSDRMKGIIDNSDVFIFESNHDVEMLRMGRYPWSVKRRILSDLGHVSNEDAGLALADVIGDKTKRIYLAHLSQDNNMKEIARMSVHQVLQEKDLGIDERFTLHDTDPKQPTQLVYV</sequence>
<dbReference type="SMART" id="SM00849">
    <property type="entry name" value="Lactamase_B"/>
    <property type="match status" value="1"/>
</dbReference>
<comment type="caution">
    <text evidence="2">The sequence shown here is derived from an EMBL/GenBank/DDBJ whole genome shotgun (WGS) entry which is preliminary data.</text>
</comment>
<dbReference type="PANTHER" id="PTHR47619:SF1">
    <property type="entry name" value="EXODEOXYRIBONUCLEASE WALJ"/>
    <property type="match status" value="1"/>
</dbReference>
<feature type="domain" description="Metallo-beta-lactamase" evidence="1">
    <location>
        <begin position="13"/>
        <end position="218"/>
    </location>
</feature>
<dbReference type="SUPFAM" id="SSF56281">
    <property type="entry name" value="Metallo-hydrolase/oxidoreductase"/>
    <property type="match status" value="1"/>
</dbReference>
<keyword evidence="3" id="KW-1185">Reference proteome</keyword>